<organism evidence="2 3">
    <name type="scientific">Kutzneria buriramensis</name>
    <dbReference type="NCBI Taxonomy" id="1045776"/>
    <lineage>
        <taxon>Bacteria</taxon>
        <taxon>Bacillati</taxon>
        <taxon>Actinomycetota</taxon>
        <taxon>Actinomycetes</taxon>
        <taxon>Pseudonocardiales</taxon>
        <taxon>Pseudonocardiaceae</taxon>
        <taxon>Kutzneria</taxon>
    </lineage>
</organism>
<sequence length="266" mass="29580">MAAPPSHPIGDARNAHIPCGASPFDSEGQQSTTPASDRHSVELQPSPGQRSAARRRIHSPHEGFLRDAVGFEVGAIAALAIEWQWRSCRAAVLCGRWSVSSPRCPSAPQPPKAGSRPAAGRSAALPICAQHVRAVARLPEPRFVLRGQRRAERPRRSIRRHCHCRPGEPWTTSQHACDKHSRHPPTPMRRLHLHQGDDTSPVDRAHLHPNPCRRLLLEVQPKLTNPSGRTRRVHDELDPELEPWRRLAGSPHHGVIDSEPRRTVQT</sequence>
<dbReference type="Proteomes" id="UP000256269">
    <property type="component" value="Unassembled WGS sequence"/>
</dbReference>
<feature type="region of interest" description="Disordered" evidence="1">
    <location>
        <begin position="1"/>
        <end position="56"/>
    </location>
</feature>
<feature type="region of interest" description="Disordered" evidence="1">
    <location>
        <begin position="245"/>
        <end position="266"/>
    </location>
</feature>
<feature type="compositionally biased region" description="Basic and acidic residues" evidence="1">
    <location>
        <begin position="254"/>
        <end position="266"/>
    </location>
</feature>
<evidence type="ECO:0000256" key="1">
    <source>
        <dbReference type="SAM" id="MobiDB-lite"/>
    </source>
</evidence>
<evidence type="ECO:0000313" key="3">
    <source>
        <dbReference type="Proteomes" id="UP000256269"/>
    </source>
</evidence>
<keyword evidence="3" id="KW-1185">Reference proteome</keyword>
<dbReference type="EMBL" id="QUNO01000019">
    <property type="protein sequence ID" value="REH34912.1"/>
    <property type="molecule type" value="Genomic_DNA"/>
</dbReference>
<gene>
    <name evidence="2" type="ORF">BCF44_119188</name>
</gene>
<dbReference type="AlphaFoldDB" id="A0A3E0H0M0"/>
<proteinExistence type="predicted"/>
<evidence type="ECO:0000313" key="2">
    <source>
        <dbReference type="EMBL" id="REH34912.1"/>
    </source>
</evidence>
<name>A0A3E0H0M0_9PSEU</name>
<feature type="region of interest" description="Disordered" evidence="1">
    <location>
        <begin position="100"/>
        <end position="119"/>
    </location>
</feature>
<accession>A0A3E0H0M0</accession>
<comment type="caution">
    <text evidence="2">The sequence shown here is derived from an EMBL/GenBank/DDBJ whole genome shotgun (WGS) entry which is preliminary data.</text>
</comment>
<reference evidence="2 3" key="1">
    <citation type="submission" date="2018-08" db="EMBL/GenBank/DDBJ databases">
        <title>Genomic Encyclopedia of Archaeal and Bacterial Type Strains, Phase II (KMG-II): from individual species to whole genera.</title>
        <authorList>
            <person name="Goeker M."/>
        </authorList>
    </citation>
    <scope>NUCLEOTIDE SEQUENCE [LARGE SCALE GENOMIC DNA]</scope>
    <source>
        <strain evidence="2 3">DSM 45791</strain>
    </source>
</reference>
<protein>
    <submittedName>
        <fullName evidence="2">Uncharacterized protein</fullName>
    </submittedName>
</protein>